<accession>A0A2M8W430</accession>
<dbReference type="InterPro" id="IPR011576">
    <property type="entry name" value="Pyridox_Oxase_N"/>
</dbReference>
<evidence type="ECO:0000259" key="2">
    <source>
        <dbReference type="Pfam" id="PF01243"/>
    </source>
</evidence>
<dbReference type="RefSeq" id="WP_100350966.1">
    <property type="nucleotide sequence ID" value="NZ_PGTZ01000011.1"/>
</dbReference>
<dbReference type="EMBL" id="PGTZ01000011">
    <property type="protein sequence ID" value="PJI85686.1"/>
    <property type="molecule type" value="Genomic_DNA"/>
</dbReference>
<dbReference type="PANTHER" id="PTHR35176">
    <property type="entry name" value="HEME OXYGENASE HI_0854-RELATED"/>
    <property type="match status" value="1"/>
</dbReference>
<keyword evidence="4" id="KW-1185">Reference proteome</keyword>
<dbReference type="NCBIfam" id="TIGR03668">
    <property type="entry name" value="Rv0121_F420"/>
    <property type="match status" value="1"/>
</dbReference>
<organism evidence="3 4">
    <name type="scientific">Luteimicrobium subarcticum</name>
    <dbReference type="NCBI Taxonomy" id="620910"/>
    <lineage>
        <taxon>Bacteria</taxon>
        <taxon>Bacillati</taxon>
        <taxon>Actinomycetota</taxon>
        <taxon>Actinomycetes</taxon>
        <taxon>Micrococcales</taxon>
        <taxon>Luteimicrobium</taxon>
    </lineage>
</organism>
<dbReference type="GO" id="GO:0016627">
    <property type="term" value="F:oxidoreductase activity, acting on the CH-CH group of donors"/>
    <property type="evidence" value="ECO:0007669"/>
    <property type="project" value="TreeGrafter"/>
</dbReference>
<dbReference type="PANTHER" id="PTHR35176:SF2">
    <property type="entry name" value="F420H(2)-DEPENDENT REDUCTASE RV1155"/>
    <property type="match status" value="1"/>
</dbReference>
<dbReference type="OrthoDB" id="9812086at2"/>
<dbReference type="GO" id="GO:0070967">
    <property type="term" value="F:coenzyme F420 binding"/>
    <property type="evidence" value="ECO:0007669"/>
    <property type="project" value="TreeGrafter"/>
</dbReference>
<dbReference type="Proteomes" id="UP000231586">
    <property type="component" value="Unassembled WGS sequence"/>
</dbReference>
<protein>
    <submittedName>
        <fullName evidence="3">PPOX class probable F420-dependent enzyme</fullName>
    </submittedName>
</protein>
<reference evidence="3 4" key="1">
    <citation type="submission" date="2017-11" db="EMBL/GenBank/DDBJ databases">
        <title>Genomic Encyclopedia of Archaeal and Bacterial Type Strains, Phase II (KMG-II): From Individual Species to Whole Genera.</title>
        <authorList>
            <person name="Goeker M."/>
        </authorList>
    </citation>
    <scope>NUCLEOTIDE SEQUENCE [LARGE SCALE GENOMIC DNA]</scope>
    <source>
        <strain evidence="3 4">DSM 22413</strain>
    </source>
</reference>
<dbReference type="Gene3D" id="2.30.110.10">
    <property type="entry name" value="Electron Transport, Fmn-binding Protein, Chain A"/>
    <property type="match status" value="1"/>
</dbReference>
<proteinExistence type="predicted"/>
<dbReference type="InterPro" id="IPR012349">
    <property type="entry name" value="Split_barrel_FMN-bd"/>
</dbReference>
<evidence type="ECO:0000313" key="3">
    <source>
        <dbReference type="EMBL" id="PJI85686.1"/>
    </source>
</evidence>
<evidence type="ECO:0000256" key="1">
    <source>
        <dbReference type="ARBA" id="ARBA00023002"/>
    </source>
</evidence>
<sequence length="154" mass="17209">MRIDDATCRRLLAAARHGYLATAGDDQQPRVVPVTFALVPATDEIVTAVDHKPKTTSALRRLRDVAENPRAALLVDRYDDDWSQLWWVRATGTITVERLPSDTADDTTDTDARWSAAIDVLAGKYPQYVQHRPTDAVLRLQVDRWTGWSATPIG</sequence>
<keyword evidence="1" id="KW-0560">Oxidoreductase</keyword>
<dbReference type="InterPro" id="IPR052019">
    <property type="entry name" value="F420H2_bilvrd_red/Heme_oxyg"/>
</dbReference>
<dbReference type="Pfam" id="PF01243">
    <property type="entry name" value="PNPOx_N"/>
    <property type="match status" value="1"/>
</dbReference>
<dbReference type="SUPFAM" id="SSF50475">
    <property type="entry name" value="FMN-binding split barrel"/>
    <property type="match status" value="1"/>
</dbReference>
<feature type="domain" description="Pyridoxamine 5'-phosphate oxidase N-terminal" evidence="2">
    <location>
        <begin position="7"/>
        <end position="148"/>
    </location>
</feature>
<dbReference type="AlphaFoldDB" id="A0A2M8W430"/>
<comment type="caution">
    <text evidence="3">The sequence shown here is derived from an EMBL/GenBank/DDBJ whole genome shotgun (WGS) entry which is preliminary data.</text>
</comment>
<gene>
    <name evidence="3" type="ORF">CLV34_2876</name>
</gene>
<name>A0A2M8W430_9MICO</name>
<dbReference type="GO" id="GO:0005829">
    <property type="term" value="C:cytosol"/>
    <property type="evidence" value="ECO:0007669"/>
    <property type="project" value="TreeGrafter"/>
</dbReference>
<evidence type="ECO:0000313" key="4">
    <source>
        <dbReference type="Proteomes" id="UP000231586"/>
    </source>
</evidence>
<dbReference type="InterPro" id="IPR019967">
    <property type="entry name" value="F420-dep_enz_PPOX_Rv0121"/>
</dbReference>